<dbReference type="OrthoDB" id="4447675at2759"/>
<protein>
    <submittedName>
        <fullName evidence="2">Uncharacterized protein</fullName>
    </submittedName>
</protein>
<name>A0A5N7D2Q1_9EURO</name>
<keyword evidence="3" id="KW-1185">Reference proteome</keyword>
<evidence type="ECO:0000313" key="3">
    <source>
        <dbReference type="Proteomes" id="UP000325579"/>
    </source>
</evidence>
<accession>A0A5N7D2Q1</accession>
<evidence type="ECO:0000256" key="1">
    <source>
        <dbReference type="SAM" id="MobiDB-lite"/>
    </source>
</evidence>
<sequence>MDLLSKFGHLSKEQKRRKSTSSNEESKDDEDHTPQRAFNFLLGNFGRSHNDHPDRRSSGAGNMARDIDEWRRNKKKSAPSQEAASDLRPEEGVSDLRPQEGVSDLRSQEGVSDLRSQ</sequence>
<reference evidence="2 3" key="1">
    <citation type="submission" date="2019-04" db="EMBL/GenBank/DDBJ databases">
        <authorList>
            <consortium name="DOE Joint Genome Institute"/>
            <person name="Mondo S."/>
            <person name="Kjaerbolling I."/>
            <person name="Vesth T."/>
            <person name="Frisvad J.C."/>
            <person name="Nybo J.L."/>
            <person name="Theobald S."/>
            <person name="Kildgaard S."/>
            <person name="Isbrandt T."/>
            <person name="Kuo A."/>
            <person name="Sato A."/>
            <person name="Lyhne E.K."/>
            <person name="Kogle M.E."/>
            <person name="Wiebenga A."/>
            <person name="Kun R.S."/>
            <person name="Lubbers R.J."/>
            <person name="Makela M.R."/>
            <person name="Barry K."/>
            <person name="Chovatia M."/>
            <person name="Clum A."/>
            <person name="Daum C."/>
            <person name="Haridas S."/>
            <person name="He G."/>
            <person name="LaButti K."/>
            <person name="Lipzen A."/>
            <person name="Riley R."/>
            <person name="Salamov A."/>
            <person name="Simmons B.A."/>
            <person name="Magnuson J.K."/>
            <person name="Henrissat B."/>
            <person name="Mortensen U.H."/>
            <person name="Larsen T.O."/>
            <person name="Devries R.P."/>
            <person name="Grigoriev I.V."/>
            <person name="Machida M."/>
            <person name="Baker S.E."/>
            <person name="Andersen M.R."/>
            <person name="Cantor M.N."/>
            <person name="Hua S.X."/>
        </authorList>
    </citation>
    <scope>NUCLEOTIDE SEQUENCE [LARGE SCALE GENOMIC DNA]</scope>
    <source>
        <strain evidence="2 3">CBS 119388</strain>
    </source>
</reference>
<feature type="compositionally biased region" description="Basic and acidic residues" evidence="1">
    <location>
        <begin position="48"/>
        <end position="57"/>
    </location>
</feature>
<dbReference type="RefSeq" id="XP_031937994.1">
    <property type="nucleotide sequence ID" value="XM_032087914.1"/>
</dbReference>
<dbReference type="GeneID" id="43672605"/>
<accession>A0A5N6HQF0</accession>
<proteinExistence type="predicted"/>
<evidence type="ECO:0000313" key="2">
    <source>
        <dbReference type="EMBL" id="KAE8400675.1"/>
    </source>
</evidence>
<dbReference type="AlphaFoldDB" id="A0A5N7D2Q1"/>
<organism evidence="2 3">
    <name type="scientific">Aspergillus pseudonomiae</name>
    <dbReference type="NCBI Taxonomy" id="1506151"/>
    <lineage>
        <taxon>Eukaryota</taxon>
        <taxon>Fungi</taxon>
        <taxon>Dikarya</taxon>
        <taxon>Ascomycota</taxon>
        <taxon>Pezizomycotina</taxon>
        <taxon>Eurotiomycetes</taxon>
        <taxon>Eurotiomycetidae</taxon>
        <taxon>Eurotiales</taxon>
        <taxon>Aspergillaceae</taxon>
        <taxon>Aspergillus</taxon>
        <taxon>Aspergillus subgen. Circumdati</taxon>
    </lineage>
</organism>
<dbReference type="Proteomes" id="UP000325579">
    <property type="component" value="Unassembled WGS sequence"/>
</dbReference>
<feature type="region of interest" description="Disordered" evidence="1">
    <location>
        <begin position="1"/>
        <end position="117"/>
    </location>
</feature>
<gene>
    <name evidence="2" type="ORF">BDV37DRAFT_286418</name>
</gene>
<dbReference type="EMBL" id="ML736812">
    <property type="protein sequence ID" value="KAE8400675.1"/>
    <property type="molecule type" value="Genomic_DNA"/>
</dbReference>